<comment type="function">
    <text evidence="6">Catalyzes the 2'-O-methylation of the ribose of cytidine 1402 (C1402) in 16S rRNA.</text>
</comment>
<reference evidence="8 9" key="1">
    <citation type="submission" date="2019-08" db="EMBL/GenBank/DDBJ databases">
        <title>Calorimonas adulescens gen. nov., sp. nov., an anaerobic thermophilic bacterium from Sakhalin hot spring.</title>
        <authorList>
            <person name="Khomyakova M.A."/>
            <person name="Merkel A.Y."/>
            <person name="Novikov A."/>
            <person name="Bonch-Osmolovskaya E.A."/>
            <person name="Slobodkin A.I."/>
        </authorList>
    </citation>
    <scope>NUCLEOTIDE SEQUENCE [LARGE SCALE GENOMIC DNA]</scope>
    <source>
        <strain evidence="8 9">A05MB</strain>
    </source>
</reference>
<dbReference type="PANTHER" id="PTHR46111:SF1">
    <property type="entry name" value="RIBOSOMAL RNA SMALL SUBUNIT METHYLTRANSFERASE I"/>
    <property type="match status" value="1"/>
</dbReference>
<comment type="subcellular location">
    <subcellularLocation>
        <location evidence="6">Cytoplasm</location>
    </subcellularLocation>
</comment>
<evidence type="ECO:0000256" key="2">
    <source>
        <dbReference type="ARBA" id="ARBA00022552"/>
    </source>
</evidence>
<dbReference type="HAMAP" id="MF_01877">
    <property type="entry name" value="16SrRNA_methyltr_I"/>
    <property type="match status" value="1"/>
</dbReference>
<dbReference type="Proteomes" id="UP000322976">
    <property type="component" value="Unassembled WGS sequence"/>
</dbReference>
<dbReference type="PANTHER" id="PTHR46111">
    <property type="entry name" value="RIBOSOMAL RNA SMALL SUBUNIT METHYLTRANSFERASE I"/>
    <property type="match status" value="1"/>
</dbReference>
<protein>
    <recommendedName>
        <fullName evidence="6">Ribosomal RNA small subunit methyltransferase I</fullName>
        <ecNumber evidence="6">2.1.1.198</ecNumber>
    </recommendedName>
    <alternativeName>
        <fullName evidence="6">16S rRNA 2'-O-ribose C1402 methyltransferase</fullName>
    </alternativeName>
    <alternativeName>
        <fullName evidence="6">rRNA (cytidine-2'-O-)-methyltransferase RsmI</fullName>
    </alternativeName>
</protein>
<keyword evidence="1 6" id="KW-0963">Cytoplasm</keyword>
<keyword evidence="2 6" id="KW-0698">rRNA processing</keyword>
<dbReference type="SUPFAM" id="SSF53790">
    <property type="entry name" value="Tetrapyrrole methylase"/>
    <property type="match status" value="1"/>
</dbReference>
<dbReference type="InterPro" id="IPR014777">
    <property type="entry name" value="4pyrrole_Mease_sub1"/>
</dbReference>
<evidence type="ECO:0000313" key="9">
    <source>
        <dbReference type="Proteomes" id="UP000322976"/>
    </source>
</evidence>
<keyword evidence="3 6" id="KW-0489">Methyltransferase</keyword>
<dbReference type="GO" id="GO:0005737">
    <property type="term" value="C:cytoplasm"/>
    <property type="evidence" value="ECO:0007669"/>
    <property type="project" value="UniProtKB-SubCell"/>
</dbReference>
<dbReference type="EMBL" id="VTPS01000008">
    <property type="protein sequence ID" value="TZE82134.1"/>
    <property type="molecule type" value="Genomic_DNA"/>
</dbReference>
<keyword evidence="4 6" id="KW-0808">Transferase</keyword>
<dbReference type="AlphaFoldDB" id="A0A5D8QDB5"/>
<comment type="caution">
    <text evidence="8">The sequence shown here is derived from an EMBL/GenBank/DDBJ whole genome shotgun (WGS) entry which is preliminary data.</text>
</comment>
<evidence type="ECO:0000313" key="8">
    <source>
        <dbReference type="EMBL" id="TZE82134.1"/>
    </source>
</evidence>
<proteinExistence type="inferred from homology"/>
<gene>
    <name evidence="6 8" type="primary">rsmI</name>
    <name evidence="8" type="ORF">FWJ32_06495</name>
</gene>
<dbReference type="InterPro" id="IPR014776">
    <property type="entry name" value="4pyrrole_Mease_sub2"/>
</dbReference>
<dbReference type="EC" id="2.1.1.198" evidence="6"/>
<dbReference type="PROSITE" id="PS01296">
    <property type="entry name" value="RSMI"/>
    <property type="match status" value="1"/>
</dbReference>
<comment type="similarity">
    <text evidence="6">Belongs to the methyltransferase superfamily. RsmI family.</text>
</comment>
<evidence type="ECO:0000256" key="5">
    <source>
        <dbReference type="ARBA" id="ARBA00022691"/>
    </source>
</evidence>
<organism evidence="8 9">
    <name type="scientific">Calorimonas adulescens</name>
    <dbReference type="NCBI Taxonomy" id="2606906"/>
    <lineage>
        <taxon>Bacteria</taxon>
        <taxon>Bacillati</taxon>
        <taxon>Bacillota</taxon>
        <taxon>Clostridia</taxon>
        <taxon>Thermoanaerobacterales</taxon>
        <taxon>Thermoanaerobacteraceae</taxon>
        <taxon>Calorimonas</taxon>
    </lineage>
</organism>
<name>A0A5D8QDB5_9THEO</name>
<keyword evidence="5 6" id="KW-0949">S-adenosyl-L-methionine</keyword>
<dbReference type="InterPro" id="IPR000878">
    <property type="entry name" value="4pyrrol_Mease"/>
</dbReference>
<dbReference type="Pfam" id="PF00590">
    <property type="entry name" value="TP_methylase"/>
    <property type="match status" value="1"/>
</dbReference>
<dbReference type="PIRSF" id="PIRSF005917">
    <property type="entry name" value="MTase_YraL"/>
    <property type="match status" value="1"/>
</dbReference>
<accession>A0A5D8QDB5</accession>
<dbReference type="InterPro" id="IPR018063">
    <property type="entry name" value="SAM_MeTrfase_RsmI_CS"/>
</dbReference>
<dbReference type="RefSeq" id="WP_149545151.1">
    <property type="nucleotide sequence ID" value="NZ_VTPS01000008.1"/>
</dbReference>
<evidence type="ECO:0000256" key="1">
    <source>
        <dbReference type="ARBA" id="ARBA00022490"/>
    </source>
</evidence>
<evidence type="ECO:0000256" key="3">
    <source>
        <dbReference type="ARBA" id="ARBA00022603"/>
    </source>
</evidence>
<dbReference type="NCBIfam" id="TIGR00096">
    <property type="entry name" value="16S rRNA (cytidine(1402)-2'-O)-methyltransferase"/>
    <property type="match status" value="1"/>
</dbReference>
<evidence type="ECO:0000256" key="4">
    <source>
        <dbReference type="ARBA" id="ARBA00022679"/>
    </source>
</evidence>
<dbReference type="InterPro" id="IPR008189">
    <property type="entry name" value="rRNA_ssu_MeTfrase_I"/>
</dbReference>
<dbReference type="Gene3D" id="3.30.950.10">
    <property type="entry name" value="Methyltransferase, Cobalt-precorrin-4 Transmethylase, Domain 2"/>
    <property type="match status" value="1"/>
</dbReference>
<dbReference type="GO" id="GO:0070677">
    <property type="term" value="F:rRNA (cytosine-2'-O-)-methyltransferase activity"/>
    <property type="evidence" value="ECO:0007669"/>
    <property type="project" value="UniProtKB-UniRule"/>
</dbReference>
<keyword evidence="9" id="KW-1185">Reference proteome</keyword>
<dbReference type="Gene3D" id="3.40.1010.10">
    <property type="entry name" value="Cobalt-precorrin-4 Transmethylase, Domain 1"/>
    <property type="match status" value="1"/>
</dbReference>
<comment type="catalytic activity">
    <reaction evidence="6">
        <text>cytidine(1402) in 16S rRNA + S-adenosyl-L-methionine = 2'-O-methylcytidine(1402) in 16S rRNA + S-adenosyl-L-homocysteine + H(+)</text>
        <dbReference type="Rhea" id="RHEA:42924"/>
        <dbReference type="Rhea" id="RHEA-COMP:10285"/>
        <dbReference type="Rhea" id="RHEA-COMP:10286"/>
        <dbReference type="ChEBI" id="CHEBI:15378"/>
        <dbReference type="ChEBI" id="CHEBI:57856"/>
        <dbReference type="ChEBI" id="CHEBI:59789"/>
        <dbReference type="ChEBI" id="CHEBI:74495"/>
        <dbReference type="ChEBI" id="CHEBI:82748"/>
        <dbReference type="EC" id="2.1.1.198"/>
    </reaction>
</comment>
<dbReference type="FunFam" id="3.40.1010.10:FF:000002">
    <property type="entry name" value="Ribosomal RNA small subunit methyltransferase I"/>
    <property type="match status" value="1"/>
</dbReference>
<sequence>MTGKLYICATPIGNLKDITLRALEVLKEVDVIAAEDTRNTIKLLNHYDIHKRLISYHEHNEVTASEEIIGMLLEGKNVALVSDAGMPAISDPGEIVVEKCIENGIRIEVLPGPSAFTAALALSGLDTRRFCFEGFLPRKKKERDEILEELKHEVRTIIIYESPRRVMGTLRDIKDALGERNVSVSREITKVYEETFRGTISEAIKYFEEKGTRGEFVIVVEGAEKEKPLLGIDFARGLARRYMDQGMKKMDAIKLAAKEAGVTKREVYDIFKEV</sequence>
<dbReference type="InterPro" id="IPR035996">
    <property type="entry name" value="4pyrrol_Methylase_sf"/>
</dbReference>
<feature type="domain" description="Tetrapyrrole methylase" evidence="7">
    <location>
        <begin position="4"/>
        <end position="203"/>
    </location>
</feature>
<dbReference type="CDD" id="cd11648">
    <property type="entry name" value="RsmI"/>
    <property type="match status" value="1"/>
</dbReference>
<dbReference type="FunFam" id="3.30.950.10:FF:000002">
    <property type="entry name" value="Ribosomal RNA small subunit methyltransferase I"/>
    <property type="match status" value="1"/>
</dbReference>
<evidence type="ECO:0000259" key="7">
    <source>
        <dbReference type="Pfam" id="PF00590"/>
    </source>
</evidence>
<evidence type="ECO:0000256" key="6">
    <source>
        <dbReference type="HAMAP-Rule" id="MF_01877"/>
    </source>
</evidence>